<dbReference type="NCBIfam" id="TIGR01557">
    <property type="entry name" value="myb_SHAQKYF"/>
    <property type="match status" value="1"/>
</dbReference>
<feature type="domain" description="Myb-like" evidence="7">
    <location>
        <begin position="61"/>
        <end position="111"/>
    </location>
</feature>
<dbReference type="InterPro" id="IPR017884">
    <property type="entry name" value="SANT_dom"/>
</dbReference>
<dbReference type="InterPro" id="IPR001005">
    <property type="entry name" value="SANT/Myb"/>
</dbReference>
<protein>
    <submittedName>
        <fullName evidence="10">Uncharacterized protein</fullName>
    </submittedName>
</protein>
<dbReference type="STRING" id="49390.A0A068UAB8"/>
<dbReference type="EMBL" id="HG739099">
    <property type="protein sequence ID" value="CDP05139.1"/>
    <property type="molecule type" value="Genomic_DNA"/>
</dbReference>
<keyword evidence="11" id="KW-1185">Reference proteome</keyword>
<dbReference type="OrthoDB" id="118550at2759"/>
<dbReference type="Gramene" id="CDP05139">
    <property type="protein sequence ID" value="CDP05139"/>
    <property type="gene ID" value="GSCOC_T00020086001"/>
</dbReference>
<dbReference type="Pfam" id="PF24904">
    <property type="entry name" value="RVE6"/>
    <property type="match status" value="1"/>
</dbReference>
<evidence type="ECO:0000256" key="3">
    <source>
        <dbReference type="ARBA" id="ARBA00023125"/>
    </source>
</evidence>
<dbReference type="CDD" id="cd00167">
    <property type="entry name" value="SANT"/>
    <property type="match status" value="1"/>
</dbReference>
<feature type="domain" description="HTH myb-type" evidence="9">
    <location>
        <begin position="61"/>
        <end position="115"/>
    </location>
</feature>
<keyword evidence="2" id="KW-0805">Transcription regulation</keyword>
<evidence type="ECO:0000259" key="8">
    <source>
        <dbReference type="PROSITE" id="PS51293"/>
    </source>
</evidence>
<dbReference type="PROSITE" id="PS50090">
    <property type="entry name" value="MYB_LIKE"/>
    <property type="match status" value="1"/>
</dbReference>
<dbReference type="PhylomeDB" id="A0A068UAB8"/>
<evidence type="ECO:0000256" key="1">
    <source>
        <dbReference type="ARBA" id="ARBA00004123"/>
    </source>
</evidence>
<dbReference type="GO" id="GO:0005634">
    <property type="term" value="C:nucleus"/>
    <property type="evidence" value="ECO:0007669"/>
    <property type="project" value="UniProtKB-SubCell"/>
</dbReference>
<evidence type="ECO:0000256" key="6">
    <source>
        <dbReference type="SAM" id="MobiDB-lite"/>
    </source>
</evidence>
<feature type="region of interest" description="Disordered" evidence="6">
    <location>
        <begin position="116"/>
        <end position="168"/>
    </location>
</feature>
<dbReference type="GO" id="GO:0032922">
    <property type="term" value="P:circadian regulation of gene expression"/>
    <property type="evidence" value="ECO:0007669"/>
    <property type="project" value="EnsemblPlants"/>
</dbReference>
<keyword evidence="3" id="KW-0238">DNA-binding</keyword>
<dbReference type="PANTHER" id="PTHR12802">
    <property type="entry name" value="SWI/SNF COMPLEX-RELATED"/>
    <property type="match status" value="1"/>
</dbReference>
<dbReference type="InterPro" id="IPR017930">
    <property type="entry name" value="Myb_dom"/>
</dbReference>
<dbReference type="GO" id="GO:2000028">
    <property type="term" value="P:regulation of photoperiodism, flowering"/>
    <property type="evidence" value="ECO:0007669"/>
    <property type="project" value="EnsemblPlants"/>
</dbReference>
<dbReference type="GO" id="GO:2000024">
    <property type="term" value="P:regulation of leaf development"/>
    <property type="evidence" value="ECO:0007669"/>
    <property type="project" value="EnsemblPlants"/>
</dbReference>
<evidence type="ECO:0000313" key="11">
    <source>
        <dbReference type="Proteomes" id="UP000295252"/>
    </source>
</evidence>
<name>A0A068UAB8_COFCA</name>
<dbReference type="GO" id="GO:0010099">
    <property type="term" value="P:regulation of photomorphogenesis"/>
    <property type="evidence" value="ECO:0007669"/>
    <property type="project" value="EnsemblPlants"/>
</dbReference>
<evidence type="ECO:0000313" key="10">
    <source>
        <dbReference type="EMBL" id="CDP05139.1"/>
    </source>
</evidence>
<dbReference type="AlphaFoldDB" id="A0A068UAB8"/>
<organism evidence="10 11">
    <name type="scientific">Coffea canephora</name>
    <name type="common">Robusta coffee</name>
    <dbReference type="NCBI Taxonomy" id="49390"/>
    <lineage>
        <taxon>Eukaryota</taxon>
        <taxon>Viridiplantae</taxon>
        <taxon>Streptophyta</taxon>
        <taxon>Embryophyta</taxon>
        <taxon>Tracheophyta</taxon>
        <taxon>Spermatophyta</taxon>
        <taxon>Magnoliopsida</taxon>
        <taxon>eudicotyledons</taxon>
        <taxon>Gunneridae</taxon>
        <taxon>Pentapetalae</taxon>
        <taxon>asterids</taxon>
        <taxon>lamiids</taxon>
        <taxon>Gentianales</taxon>
        <taxon>Rubiaceae</taxon>
        <taxon>Ixoroideae</taxon>
        <taxon>Gardenieae complex</taxon>
        <taxon>Bertiereae - Coffeeae clade</taxon>
        <taxon>Coffeeae</taxon>
        <taxon>Coffea</taxon>
    </lineage>
</organism>
<gene>
    <name evidence="10" type="ORF">GSCOC_T00020086001</name>
</gene>
<dbReference type="SUPFAM" id="SSF46689">
    <property type="entry name" value="Homeodomain-like"/>
    <property type="match status" value="1"/>
</dbReference>
<accession>A0A068UAB8</accession>
<evidence type="ECO:0000256" key="2">
    <source>
        <dbReference type="ARBA" id="ARBA00023015"/>
    </source>
</evidence>
<dbReference type="GO" id="GO:0043153">
    <property type="term" value="P:entrainment of circadian clock by photoperiod"/>
    <property type="evidence" value="ECO:0007669"/>
    <property type="project" value="EnsemblPlants"/>
</dbReference>
<evidence type="ECO:0000259" key="7">
    <source>
        <dbReference type="PROSITE" id="PS50090"/>
    </source>
</evidence>
<sequence>MVSLNPNPPEDFYLDPMGMALPNLGSFTNTPASVAVATASTASTTSLSSEDPSKKVRKPYTITKSRESWTEPEHDKFLEALQLFDRDWKKIEAFVGSKTVIQIRSHAQKYFLKVQKSGANEHLPPPRPKRKAAHPYPQKASKSAPALPQVSASLQDSPSSHEHGILPRADYSNFHGNTVTGAALPCWTENAIGAGNLSPGEKGDLRWGHQLMANNYCYSSDESTPHSKTQPTGEKINQGNHGPPRVLPDFTEVYSFIGSIFDPSVTGHVQKLKRMDPIDVETVLLLMRNLSINLTSPDFEDHRRLISSCELGSGNEDENDKNDTVQDKCEDTCQYV</sequence>
<dbReference type="Proteomes" id="UP000295252">
    <property type="component" value="Chromosome IV"/>
</dbReference>
<dbReference type="GO" id="GO:0010114">
    <property type="term" value="P:response to red light"/>
    <property type="evidence" value="ECO:0007669"/>
    <property type="project" value="EnsemblPlants"/>
</dbReference>
<dbReference type="Gene3D" id="1.10.10.60">
    <property type="entry name" value="Homeodomain-like"/>
    <property type="match status" value="1"/>
</dbReference>
<evidence type="ECO:0000256" key="4">
    <source>
        <dbReference type="ARBA" id="ARBA00023163"/>
    </source>
</evidence>
<evidence type="ECO:0000259" key="9">
    <source>
        <dbReference type="PROSITE" id="PS51294"/>
    </source>
</evidence>
<dbReference type="Pfam" id="PF00249">
    <property type="entry name" value="Myb_DNA-binding"/>
    <property type="match status" value="1"/>
</dbReference>
<dbReference type="GO" id="GO:0009637">
    <property type="term" value="P:response to blue light"/>
    <property type="evidence" value="ECO:0007669"/>
    <property type="project" value="EnsemblPlants"/>
</dbReference>
<proteinExistence type="predicted"/>
<keyword evidence="5" id="KW-0539">Nucleus</keyword>
<dbReference type="PROSITE" id="PS51293">
    <property type="entry name" value="SANT"/>
    <property type="match status" value="1"/>
</dbReference>
<dbReference type="InterPro" id="IPR009057">
    <property type="entry name" value="Homeodomain-like_sf"/>
</dbReference>
<dbReference type="SMART" id="SM00717">
    <property type="entry name" value="SANT"/>
    <property type="match status" value="1"/>
</dbReference>
<dbReference type="FunFam" id="1.10.10.60:FF:000023">
    <property type="entry name" value="protein REVEILLE 6 isoform X1"/>
    <property type="match status" value="1"/>
</dbReference>
<feature type="domain" description="SANT" evidence="8">
    <location>
        <begin position="64"/>
        <end position="115"/>
    </location>
</feature>
<dbReference type="PANTHER" id="PTHR12802:SF103">
    <property type="entry name" value="PROTEIN REVEILLE 6"/>
    <property type="match status" value="1"/>
</dbReference>
<evidence type="ECO:0000256" key="5">
    <source>
        <dbReference type="ARBA" id="ARBA00023242"/>
    </source>
</evidence>
<dbReference type="GO" id="GO:0003677">
    <property type="term" value="F:DNA binding"/>
    <property type="evidence" value="ECO:0007669"/>
    <property type="project" value="UniProtKB-KW"/>
</dbReference>
<dbReference type="FunCoup" id="A0A068UAB8">
    <property type="interactions" value="233"/>
</dbReference>
<keyword evidence="4" id="KW-0804">Transcription</keyword>
<comment type="subcellular location">
    <subcellularLocation>
        <location evidence="1">Nucleus</location>
    </subcellularLocation>
</comment>
<feature type="region of interest" description="Disordered" evidence="6">
    <location>
        <begin position="220"/>
        <end position="244"/>
    </location>
</feature>
<dbReference type="PROSITE" id="PS51294">
    <property type="entry name" value="HTH_MYB"/>
    <property type="match status" value="1"/>
</dbReference>
<feature type="compositionally biased region" description="Polar residues" evidence="6">
    <location>
        <begin position="220"/>
        <end position="240"/>
    </location>
</feature>
<dbReference type="InParanoid" id="A0A068UAB8"/>
<dbReference type="InterPro" id="IPR006447">
    <property type="entry name" value="Myb_dom_plants"/>
</dbReference>
<reference evidence="11" key="1">
    <citation type="journal article" date="2014" name="Science">
        <title>The coffee genome provides insight into the convergent evolution of caffeine biosynthesis.</title>
        <authorList>
            <person name="Denoeud F."/>
            <person name="Carretero-Paulet L."/>
            <person name="Dereeper A."/>
            <person name="Droc G."/>
            <person name="Guyot R."/>
            <person name="Pietrella M."/>
            <person name="Zheng C."/>
            <person name="Alberti A."/>
            <person name="Anthony F."/>
            <person name="Aprea G."/>
            <person name="Aury J.M."/>
            <person name="Bento P."/>
            <person name="Bernard M."/>
            <person name="Bocs S."/>
            <person name="Campa C."/>
            <person name="Cenci A."/>
            <person name="Combes M.C."/>
            <person name="Crouzillat D."/>
            <person name="Da Silva C."/>
            <person name="Daddiego L."/>
            <person name="De Bellis F."/>
            <person name="Dussert S."/>
            <person name="Garsmeur O."/>
            <person name="Gayraud T."/>
            <person name="Guignon V."/>
            <person name="Jahn K."/>
            <person name="Jamilloux V."/>
            <person name="Joet T."/>
            <person name="Labadie K."/>
            <person name="Lan T."/>
            <person name="Leclercq J."/>
            <person name="Lepelley M."/>
            <person name="Leroy T."/>
            <person name="Li L.T."/>
            <person name="Librado P."/>
            <person name="Lopez L."/>
            <person name="Munoz A."/>
            <person name="Noel B."/>
            <person name="Pallavicini A."/>
            <person name="Perrotta G."/>
            <person name="Poncet V."/>
            <person name="Pot D."/>
            <person name="Priyono X."/>
            <person name="Rigoreau M."/>
            <person name="Rouard M."/>
            <person name="Rozas J."/>
            <person name="Tranchant-Dubreuil C."/>
            <person name="VanBuren R."/>
            <person name="Zhang Q."/>
            <person name="Andrade A.C."/>
            <person name="Argout X."/>
            <person name="Bertrand B."/>
            <person name="de Kochko A."/>
            <person name="Graziosi G."/>
            <person name="Henry R.J."/>
            <person name="Jayarama X."/>
            <person name="Ming R."/>
            <person name="Nagai C."/>
            <person name="Rounsley S."/>
            <person name="Sankoff D."/>
            <person name="Giuliano G."/>
            <person name="Albert V.A."/>
            <person name="Wincker P."/>
            <person name="Lashermes P."/>
        </authorList>
    </citation>
    <scope>NUCLEOTIDE SEQUENCE [LARGE SCALE GENOMIC DNA]</scope>
    <source>
        <strain evidence="11">cv. DH200-94</strain>
    </source>
</reference>